<feature type="compositionally biased region" description="Low complexity" evidence="1">
    <location>
        <begin position="34"/>
        <end position="44"/>
    </location>
</feature>
<name>A0A7X0ILC4_9ACTN</name>
<evidence type="ECO:0000313" key="2">
    <source>
        <dbReference type="EMBL" id="MBB6476128.1"/>
    </source>
</evidence>
<sequence>MGELRGLELGASEGGQGRASSGGGGSRRERVRLTSTCTTSGTATPRRDAKIDWKALSSRIGHADVVFTMRQYVQTDLIADRQVATALAELILGGQLASVPVGGSGEVA</sequence>
<proteinExistence type="predicted"/>
<dbReference type="AlphaFoldDB" id="A0A7X0ILC4"/>
<evidence type="ECO:0000256" key="1">
    <source>
        <dbReference type="SAM" id="MobiDB-lite"/>
    </source>
</evidence>
<comment type="caution">
    <text evidence="2">The sequence shown here is derived from an EMBL/GenBank/DDBJ whole genome shotgun (WGS) entry which is preliminary data.</text>
</comment>
<protein>
    <submittedName>
        <fullName evidence="2">Uncharacterized protein</fullName>
    </submittedName>
</protein>
<feature type="compositionally biased region" description="Gly residues" evidence="1">
    <location>
        <begin position="12"/>
        <end position="25"/>
    </location>
</feature>
<dbReference type="RefSeq" id="WP_184985957.1">
    <property type="nucleotide sequence ID" value="NZ_BAAALO010000100.1"/>
</dbReference>
<keyword evidence="3" id="KW-1185">Reference proteome</keyword>
<organism evidence="2 3">
    <name type="scientific">Sphaerisporangium rubeum</name>
    <dbReference type="NCBI Taxonomy" id="321317"/>
    <lineage>
        <taxon>Bacteria</taxon>
        <taxon>Bacillati</taxon>
        <taxon>Actinomycetota</taxon>
        <taxon>Actinomycetes</taxon>
        <taxon>Streptosporangiales</taxon>
        <taxon>Streptosporangiaceae</taxon>
        <taxon>Sphaerisporangium</taxon>
    </lineage>
</organism>
<accession>A0A7X0ILC4</accession>
<dbReference type="EMBL" id="JACHIU010000001">
    <property type="protein sequence ID" value="MBB6476128.1"/>
    <property type="molecule type" value="Genomic_DNA"/>
</dbReference>
<evidence type="ECO:0000313" key="3">
    <source>
        <dbReference type="Proteomes" id="UP000555564"/>
    </source>
</evidence>
<dbReference type="Proteomes" id="UP000555564">
    <property type="component" value="Unassembled WGS sequence"/>
</dbReference>
<feature type="region of interest" description="Disordered" evidence="1">
    <location>
        <begin position="1"/>
        <end position="44"/>
    </location>
</feature>
<reference evidence="2 3" key="1">
    <citation type="submission" date="2020-08" db="EMBL/GenBank/DDBJ databases">
        <title>Sequencing the genomes of 1000 actinobacteria strains.</title>
        <authorList>
            <person name="Klenk H.-P."/>
        </authorList>
    </citation>
    <scope>NUCLEOTIDE SEQUENCE [LARGE SCALE GENOMIC DNA]</scope>
    <source>
        <strain evidence="2 3">DSM 44936</strain>
    </source>
</reference>
<gene>
    <name evidence="2" type="ORF">BJ992_005559</name>
</gene>